<keyword evidence="1" id="KW-0732">Signal</keyword>
<keyword evidence="4" id="KW-1185">Reference proteome</keyword>
<evidence type="ECO:0000313" key="3">
    <source>
        <dbReference type="EMBL" id="QQV77441.1"/>
    </source>
</evidence>
<feature type="chain" id="PRO_5036850368" evidence="1">
    <location>
        <begin position="18"/>
        <end position="242"/>
    </location>
</feature>
<proteinExistence type="predicted"/>
<organism evidence="3 4">
    <name type="scientific">Sphingomonas aliaeris</name>
    <dbReference type="NCBI Taxonomy" id="2759526"/>
    <lineage>
        <taxon>Bacteria</taxon>
        <taxon>Pseudomonadati</taxon>
        <taxon>Pseudomonadota</taxon>
        <taxon>Alphaproteobacteria</taxon>
        <taxon>Sphingomonadales</taxon>
        <taxon>Sphingomonadaceae</taxon>
        <taxon>Sphingomonas</taxon>
    </lineage>
</organism>
<gene>
    <name evidence="3" type="ORF">H5J25_00970</name>
</gene>
<dbReference type="RefSeq" id="WP_202093916.1">
    <property type="nucleotide sequence ID" value="NZ_CP061035.1"/>
</dbReference>
<dbReference type="Proteomes" id="UP000595894">
    <property type="component" value="Chromosome"/>
</dbReference>
<name>A0A974S4F5_9SPHN</name>
<dbReference type="InterPro" id="IPR021255">
    <property type="entry name" value="DUF2807"/>
</dbReference>
<reference evidence="4" key="1">
    <citation type="submission" date="2020-09" db="EMBL/GenBank/DDBJ databases">
        <title>Sphingomonas sp., a new species isolated from pork steak.</title>
        <authorList>
            <person name="Heidler von Heilborn D."/>
        </authorList>
    </citation>
    <scope>NUCLEOTIDE SEQUENCE [LARGE SCALE GENOMIC DNA]</scope>
</reference>
<sequence>MRLAILAALPLAACSIASDGHDSSPGVPGTGSGTTRTYAVSDFTGVDLRGSDDVDVRVGTGFSVRAEGPSDELDKLKIERKGEALQVGRVDSKGLGWISNSKAKVKIYVTMPRVASANILGSGSMAIDRVEGQQFDANTAGSGDLSVAAMSVDRGEFDIAGSGGMTLNGTVRDLTVNIAGSGDINGGLKSSQAEVSIAGSGSVKAAVDGPAKVSIVGSGDADLGKSAKCSVSKIGSGSASCG</sequence>
<evidence type="ECO:0000313" key="4">
    <source>
        <dbReference type="Proteomes" id="UP000595894"/>
    </source>
</evidence>
<dbReference type="KEGG" id="sari:H5J25_00970"/>
<dbReference type="Gene3D" id="2.160.20.120">
    <property type="match status" value="1"/>
</dbReference>
<accession>A0A974S4F5</accession>
<feature type="domain" description="Putative auto-transporter adhesin head GIN" evidence="2">
    <location>
        <begin position="42"/>
        <end position="221"/>
    </location>
</feature>
<evidence type="ECO:0000259" key="2">
    <source>
        <dbReference type="Pfam" id="PF10988"/>
    </source>
</evidence>
<evidence type="ECO:0000256" key="1">
    <source>
        <dbReference type="SAM" id="SignalP"/>
    </source>
</evidence>
<feature type="signal peptide" evidence="1">
    <location>
        <begin position="1"/>
        <end position="17"/>
    </location>
</feature>
<dbReference type="EMBL" id="CP061035">
    <property type="protein sequence ID" value="QQV77441.1"/>
    <property type="molecule type" value="Genomic_DNA"/>
</dbReference>
<dbReference type="AlphaFoldDB" id="A0A974S4F5"/>
<dbReference type="Pfam" id="PF10988">
    <property type="entry name" value="DUF2807"/>
    <property type="match status" value="1"/>
</dbReference>
<protein>
    <submittedName>
        <fullName evidence="3">DUF2807 domain-containing protein</fullName>
    </submittedName>
</protein>